<keyword evidence="2 5" id="KW-0812">Transmembrane</keyword>
<dbReference type="AlphaFoldDB" id="A0A849AD02"/>
<reference evidence="7 8" key="1">
    <citation type="submission" date="2020-05" db="EMBL/GenBank/DDBJ databases">
        <title>Nakamurella sp. DB0629 isolated from air conditioner.</title>
        <authorList>
            <person name="Kim D.H."/>
            <person name="Kim D.-U."/>
        </authorList>
    </citation>
    <scope>NUCLEOTIDE SEQUENCE [LARGE SCALE GENOMIC DNA]</scope>
    <source>
        <strain evidence="7 8">DB0629</strain>
    </source>
</reference>
<evidence type="ECO:0000259" key="6">
    <source>
        <dbReference type="PROSITE" id="PS50850"/>
    </source>
</evidence>
<evidence type="ECO:0000313" key="7">
    <source>
        <dbReference type="EMBL" id="NNG36360.1"/>
    </source>
</evidence>
<feature type="transmembrane region" description="Helical" evidence="5">
    <location>
        <begin position="122"/>
        <end position="148"/>
    </location>
</feature>
<feature type="transmembrane region" description="Helical" evidence="5">
    <location>
        <begin position="263"/>
        <end position="281"/>
    </location>
</feature>
<dbReference type="Proteomes" id="UP000562984">
    <property type="component" value="Unassembled WGS sequence"/>
</dbReference>
<dbReference type="GO" id="GO:0022857">
    <property type="term" value="F:transmembrane transporter activity"/>
    <property type="evidence" value="ECO:0007669"/>
    <property type="project" value="InterPro"/>
</dbReference>
<dbReference type="PANTHER" id="PTHR42718:SF49">
    <property type="entry name" value="EXPORT PROTEIN"/>
    <property type="match status" value="1"/>
</dbReference>
<keyword evidence="3 5" id="KW-1133">Transmembrane helix</keyword>
<dbReference type="InterPro" id="IPR020846">
    <property type="entry name" value="MFS_dom"/>
</dbReference>
<accession>A0A849AD02</accession>
<dbReference type="PANTHER" id="PTHR42718">
    <property type="entry name" value="MAJOR FACILITATOR SUPERFAMILY MULTIDRUG TRANSPORTER MFSC"/>
    <property type="match status" value="1"/>
</dbReference>
<dbReference type="EMBL" id="JABEND010000006">
    <property type="protein sequence ID" value="NNG36360.1"/>
    <property type="molecule type" value="Genomic_DNA"/>
</dbReference>
<dbReference type="GO" id="GO:0005886">
    <property type="term" value="C:plasma membrane"/>
    <property type="evidence" value="ECO:0007669"/>
    <property type="project" value="UniProtKB-SubCell"/>
</dbReference>
<dbReference type="InterPro" id="IPR011701">
    <property type="entry name" value="MFS"/>
</dbReference>
<organism evidence="7 8">
    <name type="scientific">Nakamurella aerolata</name>
    <dbReference type="NCBI Taxonomy" id="1656892"/>
    <lineage>
        <taxon>Bacteria</taxon>
        <taxon>Bacillati</taxon>
        <taxon>Actinomycetota</taxon>
        <taxon>Actinomycetes</taxon>
        <taxon>Nakamurellales</taxon>
        <taxon>Nakamurellaceae</taxon>
        <taxon>Nakamurella</taxon>
    </lineage>
</organism>
<comment type="subcellular location">
    <subcellularLocation>
        <location evidence="1">Cell membrane</location>
        <topology evidence="1">Multi-pass membrane protein</topology>
    </subcellularLocation>
</comment>
<feature type="transmembrane region" description="Helical" evidence="5">
    <location>
        <begin position="35"/>
        <end position="55"/>
    </location>
</feature>
<feature type="transmembrane region" description="Helical" evidence="5">
    <location>
        <begin position="154"/>
        <end position="174"/>
    </location>
</feature>
<evidence type="ECO:0000256" key="1">
    <source>
        <dbReference type="ARBA" id="ARBA00004651"/>
    </source>
</evidence>
<dbReference type="Pfam" id="PF07690">
    <property type="entry name" value="MFS_1"/>
    <property type="match status" value="1"/>
</dbReference>
<evidence type="ECO:0000256" key="5">
    <source>
        <dbReference type="SAM" id="Phobius"/>
    </source>
</evidence>
<dbReference type="Gene3D" id="1.20.1720.10">
    <property type="entry name" value="Multidrug resistance protein D"/>
    <property type="match status" value="1"/>
</dbReference>
<proteinExistence type="predicted"/>
<evidence type="ECO:0000256" key="2">
    <source>
        <dbReference type="ARBA" id="ARBA00022692"/>
    </source>
</evidence>
<feature type="transmembrane region" description="Helical" evidence="5">
    <location>
        <begin position="227"/>
        <end position="251"/>
    </location>
</feature>
<feature type="domain" description="Major facilitator superfamily (MFS) profile" evidence="6">
    <location>
        <begin position="1"/>
        <end position="401"/>
    </location>
</feature>
<keyword evidence="8" id="KW-1185">Reference proteome</keyword>
<dbReference type="CDD" id="cd17321">
    <property type="entry name" value="MFS_MMR_MDR_like"/>
    <property type="match status" value="1"/>
</dbReference>
<dbReference type="InterPro" id="IPR001958">
    <property type="entry name" value="Tet-R_TetA/multi-R_MdtG-like"/>
</dbReference>
<name>A0A849AD02_9ACTN</name>
<dbReference type="PRINTS" id="PR01035">
    <property type="entry name" value="TCRTETA"/>
</dbReference>
<evidence type="ECO:0000256" key="4">
    <source>
        <dbReference type="ARBA" id="ARBA00023136"/>
    </source>
</evidence>
<feature type="transmembrane region" description="Helical" evidence="5">
    <location>
        <begin position="287"/>
        <end position="308"/>
    </location>
</feature>
<evidence type="ECO:0000313" key="8">
    <source>
        <dbReference type="Proteomes" id="UP000562984"/>
    </source>
</evidence>
<dbReference type="SUPFAM" id="SSF103473">
    <property type="entry name" value="MFS general substrate transporter"/>
    <property type="match status" value="1"/>
</dbReference>
<dbReference type="InterPro" id="IPR036259">
    <property type="entry name" value="MFS_trans_sf"/>
</dbReference>
<feature type="transmembrane region" description="Helical" evidence="5">
    <location>
        <begin position="373"/>
        <end position="399"/>
    </location>
</feature>
<feature type="transmembrane region" description="Helical" evidence="5">
    <location>
        <begin position="194"/>
        <end position="215"/>
    </location>
</feature>
<feature type="transmembrane region" description="Helical" evidence="5">
    <location>
        <begin position="94"/>
        <end position="115"/>
    </location>
</feature>
<keyword evidence="4 5" id="KW-0472">Membrane</keyword>
<comment type="caution">
    <text evidence="7">The sequence shown here is derived from an EMBL/GenBank/DDBJ whole genome shotgun (WGS) entry which is preliminary data.</text>
</comment>
<feature type="transmembrane region" description="Helical" evidence="5">
    <location>
        <begin position="329"/>
        <end position="353"/>
    </location>
</feature>
<feature type="transmembrane region" description="Helical" evidence="5">
    <location>
        <begin position="67"/>
        <end position="88"/>
    </location>
</feature>
<dbReference type="PROSITE" id="PS50850">
    <property type="entry name" value="MFS"/>
    <property type="match status" value="1"/>
</dbReference>
<evidence type="ECO:0000256" key="3">
    <source>
        <dbReference type="ARBA" id="ARBA00022989"/>
    </source>
</evidence>
<sequence length="419" mass="41839">MILLAQFVIPLSIAGTAVALPAIAIDLGSASGRLQWIVNGFNVSFAIFTVIWGAVSDRIGYRTAFRAGIALALVGAVGSTLPDSLLWLDAARTLAGIGAAAVLTGAAAILSHAYSGPARARAFAAFGTVNGLGLAAGPALSGLLVGWLGWRGVFAVHAGVLAVALVGSGALPSAGAKRKVGALLDFSALRHPGFAAMTLVPVAGAVSFVSVLTYLPTALQAVHGLRTTTAGLVMLVMTVPVLVAPAAVHGWMRRSGWPTPERVAALALGCGVLGAVGLLTVRPGVGIGWSLLPMVLAGLSFGLPLGVVDGRALEFVPAERSGTAAGVLNLFRIGSEALAVAGFAAALTALLHLRLPAAQAERAAAGQPGFAGTYAGALGWVLAGVAVLVALLAAAFAALTRAADRGRREGSSPRPASFG</sequence>
<protein>
    <submittedName>
        <fullName evidence="7">MFS transporter</fullName>
    </submittedName>
</protein>
<gene>
    <name evidence="7" type="ORF">HKD39_11680</name>
</gene>